<protein>
    <submittedName>
        <fullName evidence="1">Uncharacterized protein</fullName>
    </submittedName>
</protein>
<dbReference type="Proteomes" id="UP001163823">
    <property type="component" value="Chromosome 12"/>
</dbReference>
<dbReference type="AlphaFoldDB" id="A0AAD7L225"/>
<accession>A0AAD7L225</accession>
<organism evidence="1 2">
    <name type="scientific">Quillaja saponaria</name>
    <name type="common">Soap bark tree</name>
    <dbReference type="NCBI Taxonomy" id="32244"/>
    <lineage>
        <taxon>Eukaryota</taxon>
        <taxon>Viridiplantae</taxon>
        <taxon>Streptophyta</taxon>
        <taxon>Embryophyta</taxon>
        <taxon>Tracheophyta</taxon>
        <taxon>Spermatophyta</taxon>
        <taxon>Magnoliopsida</taxon>
        <taxon>eudicotyledons</taxon>
        <taxon>Gunneridae</taxon>
        <taxon>Pentapetalae</taxon>
        <taxon>rosids</taxon>
        <taxon>fabids</taxon>
        <taxon>Fabales</taxon>
        <taxon>Quillajaceae</taxon>
        <taxon>Quillaja</taxon>
    </lineage>
</organism>
<keyword evidence="2" id="KW-1185">Reference proteome</keyword>
<gene>
    <name evidence="1" type="ORF">O6P43_030220</name>
</gene>
<comment type="caution">
    <text evidence="1">The sequence shown here is derived from an EMBL/GenBank/DDBJ whole genome shotgun (WGS) entry which is preliminary data.</text>
</comment>
<dbReference type="EMBL" id="JARAOO010000012">
    <property type="protein sequence ID" value="KAJ7949942.1"/>
    <property type="molecule type" value="Genomic_DNA"/>
</dbReference>
<reference evidence="1" key="1">
    <citation type="journal article" date="2023" name="Science">
        <title>Elucidation of the pathway for biosynthesis of saponin adjuvants from the soapbark tree.</title>
        <authorList>
            <person name="Reed J."/>
            <person name="Orme A."/>
            <person name="El-Demerdash A."/>
            <person name="Owen C."/>
            <person name="Martin L.B.B."/>
            <person name="Misra R.C."/>
            <person name="Kikuchi S."/>
            <person name="Rejzek M."/>
            <person name="Martin A.C."/>
            <person name="Harkess A."/>
            <person name="Leebens-Mack J."/>
            <person name="Louveau T."/>
            <person name="Stephenson M.J."/>
            <person name="Osbourn A."/>
        </authorList>
    </citation>
    <scope>NUCLEOTIDE SEQUENCE</scope>
    <source>
        <strain evidence="1">S10</strain>
    </source>
</reference>
<evidence type="ECO:0000313" key="2">
    <source>
        <dbReference type="Proteomes" id="UP001163823"/>
    </source>
</evidence>
<name>A0AAD7L225_QUISA</name>
<evidence type="ECO:0000313" key="1">
    <source>
        <dbReference type="EMBL" id="KAJ7949942.1"/>
    </source>
</evidence>
<sequence>MGSKRDAMAASWLAIGSGGRLGKEGLVFWGSDGRLVEVERVFTIGIVAALIPVPKELGGDWEVFGWAFLGSKLYRLGGMDNKCRLKDAASIDLAQRQSCSAGFGSRWIPENQSKEVSQDGSTYSCAWWKHKSHMDQELLNLGALMDFQLVSINKLLLIRG</sequence>
<proteinExistence type="predicted"/>
<dbReference type="KEGG" id="qsa:O6P43_030220"/>